<evidence type="ECO:0000256" key="4">
    <source>
        <dbReference type="ARBA" id="ARBA00022881"/>
    </source>
</evidence>
<evidence type="ECO:0000313" key="10">
    <source>
        <dbReference type="EMBL" id="SDY67969.1"/>
    </source>
</evidence>
<dbReference type="InterPro" id="IPR010994">
    <property type="entry name" value="RuvA_2-like"/>
</dbReference>
<dbReference type="PROSITE" id="PS50165">
    <property type="entry name" value="UVRC"/>
    <property type="match status" value="1"/>
</dbReference>
<dbReference type="EMBL" id="FNQC01000002">
    <property type="protein sequence ID" value="SDY67969.1"/>
    <property type="molecule type" value="Genomic_DNA"/>
</dbReference>
<dbReference type="Gene3D" id="1.10.150.20">
    <property type="entry name" value="5' to 3' exonuclease, C-terminal subdomain"/>
    <property type="match status" value="1"/>
</dbReference>
<feature type="domain" description="UvrC family homology region profile" evidence="9">
    <location>
        <begin position="308"/>
        <end position="496"/>
    </location>
</feature>
<evidence type="ECO:0000256" key="3">
    <source>
        <dbReference type="ARBA" id="ARBA00022769"/>
    </source>
</evidence>
<protein>
    <recommendedName>
        <fullName evidence="7">UvrABC system protein C</fullName>
        <shortName evidence="7">Protein UvrC</shortName>
    </recommendedName>
    <alternativeName>
        <fullName evidence="7">Excinuclease ABC subunit C</fullName>
    </alternativeName>
</protein>
<dbReference type="Pfam" id="PF14520">
    <property type="entry name" value="HHH_5"/>
    <property type="match status" value="1"/>
</dbReference>
<dbReference type="SUPFAM" id="SSF82771">
    <property type="entry name" value="GIY-YIG endonuclease"/>
    <property type="match status" value="1"/>
</dbReference>
<dbReference type="Gene3D" id="3.30.420.340">
    <property type="entry name" value="UvrC, RNAse H endonuclease domain"/>
    <property type="match status" value="1"/>
</dbReference>
<comment type="similarity">
    <text evidence="7">Belongs to the UvrC family.</text>
</comment>
<evidence type="ECO:0000256" key="7">
    <source>
        <dbReference type="HAMAP-Rule" id="MF_00203"/>
    </source>
</evidence>
<comment type="function">
    <text evidence="7">The UvrABC repair system catalyzes the recognition and processing of DNA lesions. UvrC both incises the 5' and 3' sides of the lesion. The N-terminal half is responsible for the 3' incision and the C-terminal half is responsible for the 5' incision.</text>
</comment>
<comment type="subcellular location">
    <subcellularLocation>
        <location evidence="7">Cytoplasm</location>
    </subcellularLocation>
</comment>
<dbReference type="Pfam" id="PF08459">
    <property type="entry name" value="UvrC_RNaseH_dom"/>
    <property type="match status" value="1"/>
</dbReference>
<reference evidence="10 11" key="1">
    <citation type="submission" date="2016-10" db="EMBL/GenBank/DDBJ databases">
        <authorList>
            <person name="Varghese N."/>
            <person name="Submissions S."/>
        </authorList>
    </citation>
    <scope>NUCLEOTIDE SEQUENCE [LARGE SCALE GENOMIC DNA]</scope>
    <source>
        <strain evidence="10 11">DSM 17997</strain>
    </source>
</reference>
<evidence type="ECO:0000256" key="1">
    <source>
        <dbReference type="ARBA" id="ARBA00022490"/>
    </source>
</evidence>
<name>A0A1H3LV73_9BACT</name>
<dbReference type="PANTHER" id="PTHR30562:SF1">
    <property type="entry name" value="UVRABC SYSTEM PROTEIN C"/>
    <property type="match status" value="1"/>
</dbReference>
<dbReference type="SUPFAM" id="SSF46600">
    <property type="entry name" value="C-terminal UvrC-binding domain of UvrB"/>
    <property type="match status" value="1"/>
</dbReference>
<dbReference type="InterPro" id="IPR038476">
    <property type="entry name" value="UvrC_RNase_H_dom_sf"/>
</dbReference>
<dbReference type="InterPro" id="IPR001162">
    <property type="entry name" value="UvrC_RNase_H_dom"/>
</dbReference>
<keyword evidence="3 7" id="KW-0228">DNA excision</keyword>
<dbReference type="InterPro" id="IPR004791">
    <property type="entry name" value="UvrC"/>
</dbReference>
<dbReference type="PROSITE" id="PS50164">
    <property type="entry name" value="GIY_YIG"/>
    <property type="match status" value="1"/>
</dbReference>
<proteinExistence type="inferred from homology"/>
<comment type="caution">
    <text evidence="10">The sequence shown here is derived from an EMBL/GenBank/DDBJ whole genome shotgun (WGS) entry which is preliminary data.</text>
</comment>
<dbReference type="SUPFAM" id="SSF47781">
    <property type="entry name" value="RuvA domain 2-like"/>
    <property type="match status" value="1"/>
</dbReference>
<sequence length="622" mass="71235">MTSKKSSLGRGCFFYIYSIMEASFYTPDQSNLLPDQPGVYKYYNSENELIYVGKAKSLKKRVASYFTKTIGLNYKTKKMVKEIRRIEITIVDSEFDALLLENNLIKKTQPRYNILLKDDKTYPYLLLTKEPFPRIYPTRKMIQGKGIYYGPFASIRGMNNVLELIRSLFTIRTCKLDLNPYKIGEQKYKVCLEYHLGNCLGPCEGLQGEPDYLNEIEQAKNILKGNLGVPKAYFKHQMLKYAEMMAFEKAQFFKDKMELLEKYQAKSLVTSPSILDLDVFAIETDEKSAYVNFLKIKRGAIILTKTVELKKKLDETDTELLLTAIVRLRDQFQSDAQEILVNIDFEEEFEGLNITVPKIGDKKKLVELSLKNAKFYKKEKALASGEVQDKKFRVLKQLQSDLSLKELPDHIECFDNSNIHGTNPVASMVCFLNGKPAVKEYRHYHIKTVEGPDDFASMTEVVGRRYKRLLEEAKTLPKLIVIDGGKGQLSSSVEALKQLGIYGKIPIIGIAKRLEEIYFPEDQYPLHIDKKSESLRLLQRIRDEAHRFAITFHRDLRSKQALGSSLTEIEGIGPETAEKLLKQFKSVKKIKEASVESLEAVIGKSKADKLIQSFKDIKKAGD</sequence>
<evidence type="ECO:0000259" key="8">
    <source>
        <dbReference type="PROSITE" id="PS50164"/>
    </source>
</evidence>
<dbReference type="InterPro" id="IPR050066">
    <property type="entry name" value="UvrABC_protein_C"/>
</dbReference>
<dbReference type="HAMAP" id="MF_00203">
    <property type="entry name" value="UvrC"/>
    <property type="match status" value="1"/>
</dbReference>
<dbReference type="Pfam" id="PF01541">
    <property type="entry name" value="GIY-YIG"/>
    <property type="match status" value="1"/>
</dbReference>
<keyword evidence="6 7" id="KW-0742">SOS response</keyword>
<keyword evidence="2 7" id="KW-0227">DNA damage</keyword>
<keyword evidence="5 7" id="KW-0234">DNA repair</keyword>
<dbReference type="InterPro" id="IPR000305">
    <property type="entry name" value="GIY-YIG_endonuc"/>
</dbReference>
<evidence type="ECO:0000256" key="5">
    <source>
        <dbReference type="ARBA" id="ARBA00023204"/>
    </source>
</evidence>
<dbReference type="SMART" id="SM00465">
    <property type="entry name" value="GIYc"/>
    <property type="match status" value="1"/>
</dbReference>
<keyword evidence="4 7" id="KW-0267">Excision nuclease</keyword>
<dbReference type="InterPro" id="IPR036876">
    <property type="entry name" value="UVR_dom_sf"/>
</dbReference>
<dbReference type="NCBIfam" id="TIGR00194">
    <property type="entry name" value="uvrC"/>
    <property type="match status" value="1"/>
</dbReference>
<gene>
    <name evidence="7" type="primary">uvrC</name>
    <name evidence="10" type="ORF">SAMN05444412_102209</name>
</gene>
<dbReference type="InterPro" id="IPR035901">
    <property type="entry name" value="GIY-YIG_endonuc_sf"/>
</dbReference>
<evidence type="ECO:0000256" key="2">
    <source>
        <dbReference type="ARBA" id="ARBA00022763"/>
    </source>
</evidence>
<comment type="subunit">
    <text evidence="7">Interacts with UvrB in an incision complex.</text>
</comment>
<keyword evidence="11" id="KW-1185">Reference proteome</keyword>
<dbReference type="PANTHER" id="PTHR30562">
    <property type="entry name" value="UVRC/OXIDOREDUCTASE"/>
    <property type="match status" value="1"/>
</dbReference>
<evidence type="ECO:0000259" key="9">
    <source>
        <dbReference type="PROSITE" id="PS50165"/>
    </source>
</evidence>
<accession>A0A1H3LV73</accession>
<dbReference type="Proteomes" id="UP000199663">
    <property type="component" value="Unassembled WGS sequence"/>
</dbReference>
<dbReference type="Gene3D" id="3.40.1440.10">
    <property type="entry name" value="GIY-YIG endonuclease"/>
    <property type="match status" value="1"/>
</dbReference>
<dbReference type="InterPro" id="IPR047296">
    <property type="entry name" value="GIY-YIG_UvrC_Cho"/>
</dbReference>
<dbReference type="CDD" id="cd10434">
    <property type="entry name" value="GIY-YIG_UvrC_Cho"/>
    <property type="match status" value="1"/>
</dbReference>
<evidence type="ECO:0000313" key="11">
    <source>
        <dbReference type="Proteomes" id="UP000199663"/>
    </source>
</evidence>
<feature type="domain" description="GIY-YIG" evidence="8">
    <location>
        <begin position="35"/>
        <end position="114"/>
    </location>
</feature>
<evidence type="ECO:0000256" key="6">
    <source>
        <dbReference type="ARBA" id="ARBA00023236"/>
    </source>
</evidence>
<keyword evidence="1 7" id="KW-0963">Cytoplasm</keyword>
<dbReference type="Pfam" id="PF22920">
    <property type="entry name" value="UvrC_RNaseH"/>
    <property type="match status" value="1"/>
</dbReference>
<organism evidence="10 11">
    <name type="scientific">Rhodonellum ikkaensis</name>
    <dbReference type="NCBI Taxonomy" id="336829"/>
    <lineage>
        <taxon>Bacteria</taxon>
        <taxon>Pseudomonadati</taxon>
        <taxon>Bacteroidota</taxon>
        <taxon>Cytophagia</taxon>
        <taxon>Cytophagales</taxon>
        <taxon>Cytophagaceae</taxon>
        <taxon>Rhodonellum</taxon>
    </lineage>
</organism>